<feature type="compositionally biased region" description="Low complexity" evidence="1">
    <location>
        <begin position="163"/>
        <end position="189"/>
    </location>
</feature>
<comment type="caution">
    <text evidence="3">The sequence shown here is derived from an EMBL/GenBank/DDBJ whole genome shotgun (WGS) entry which is preliminary data.</text>
</comment>
<dbReference type="PROSITE" id="PS50222">
    <property type="entry name" value="EF_HAND_2"/>
    <property type="match status" value="1"/>
</dbReference>
<feature type="domain" description="EF-hand" evidence="2">
    <location>
        <begin position="528"/>
        <end position="563"/>
    </location>
</feature>
<dbReference type="Gene3D" id="1.10.238.10">
    <property type="entry name" value="EF-hand"/>
    <property type="match status" value="1"/>
</dbReference>
<feature type="compositionally biased region" description="Low complexity" evidence="1">
    <location>
        <begin position="295"/>
        <end position="307"/>
    </location>
</feature>
<feature type="region of interest" description="Disordered" evidence="1">
    <location>
        <begin position="262"/>
        <end position="438"/>
    </location>
</feature>
<dbReference type="Pfam" id="PF12763">
    <property type="entry name" value="EH"/>
    <property type="match status" value="1"/>
</dbReference>
<feature type="region of interest" description="Disordered" evidence="1">
    <location>
        <begin position="95"/>
        <end position="231"/>
    </location>
</feature>
<dbReference type="EMBL" id="JASBNA010000003">
    <property type="protein sequence ID" value="KAK7693939.1"/>
    <property type="molecule type" value="Genomic_DNA"/>
</dbReference>
<feature type="compositionally biased region" description="Low complexity" evidence="1">
    <location>
        <begin position="26"/>
        <end position="35"/>
    </location>
</feature>
<feature type="compositionally biased region" description="Basic and acidic residues" evidence="1">
    <location>
        <begin position="264"/>
        <end position="285"/>
    </location>
</feature>
<feature type="compositionally biased region" description="Polar residues" evidence="1">
    <location>
        <begin position="130"/>
        <end position="150"/>
    </location>
</feature>
<gene>
    <name evidence="3" type="ORF">QCA50_003513</name>
</gene>
<feature type="region of interest" description="Disordered" evidence="1">
    <location>
        <begin position="20"/>
        <end position="55"/>
    </location>
</feature>
<feature type="compositionally biased region" description="Low complexity" evidence="1">
    <location>
        <begin position="95"/>
        <end position="109"/>
    </location>
</feature>
<dbReference type="Proteomes" id="UP001385951">
    <property type="component" value="Unassembled WGS sequence"/>
</dbReference>
<dbReference type="InterPro" id="IPR000261">
    <property type="entry name" value="EH_dom"/>
</dbReference>
<evidence type="ECO:0000313" key="3">
    <source>
        <dbReference type="EMBL" id="KAK7693939.1"/>
    </source>
</evidence>
<accession>A0AAW0GWI1</accession>
<evidence type="ECO:0000259" key="2">
    <source>
        <dbReference type="PROSITE" id="PS50222"/>
    </source>
</evidence>
<name>A0AAW0GWI1_9APHY</name>
<feature type="compositionally biased region" description="Polar residues" evidence="1">
    <location>
        <begin position="409"/>
        <end position="431"/>
    </location>
</feature>
<dbReference type="GO" id="GO:0005509">
    <property type="term" value="F:calcium ion binding"/>
    <property type="evidence" value="ECO:0007669"/>
    <property type="project" value="InterPro"/>
</dbReference>
<dbReference type="AlphaFoldDB" id="A0AAW0GWI1"/>
<reference evidence="3 4" key="1">
    <citation type="submission" date="2022-09" db="EMBL/GenBank/DDBJ databases">
        <authorList>
            <person name="Palmer J.M."/>
        </authorList>
    </citation>
    <scope>NUCLEOTIDE SEQUENCE [LARGE SCALE GENOMIC DNA]</scope>
    <source>
        <strain evidence="3 4">DSM 7382</strain>
    </source>
</reference>
<sequence length="589" mass="63469">MASPDVAPVDIHARIHAFETLAKPTSSSKQSSKSSPNLLDTPNSPSSKAYRPIAPATTYATYKKAEKRSPSPSPPILGRKTSLIDLKDWVLDDGLSSHDSPSSSLSRTSLIEEFGAPSPPLPRVSGRVVSDSSWRLHSSSTPLINLDTTTLSSKPAAPPLPPRKASYGSLKSVSVSNSSSSSLPRSPTTLPLPLPIQPVRRKSDSLTVDQPYFPPSLLGTQTPRGGHVPATSISSFHSVSLSSDGGTDCTTPGSISNFVATYPIDREDTGSFAGDKESLHDRDDFSLDESYENVSASAISPSASSVSHDWGNYVKRKEPPKLPQRPKPPSNDSSSSSSSSNRVRSVPPSPHVSPPILSKLPPPPPPPRSYPPPPSNRSSLASTIASDRSSILSAATSRTSISSIRPFSPNKSATLSSTIAAPSALSRQISRPTPVPAAARRRYESVFVGNVLAKRRVDAAQDRAKSPLPGRKTRQAAGWRGLSVDLITNPEENSNEMEGEERRVSEEVGSEDRLDGRVVAVVWKASKLDREKLKEIWNDLDVDDSGSLSKEAFIQGMWRIDEELRKRRNKPSFNTRLRLPPTRATTLLL</sequence>
<feature type="compositionally biased region" description="Pro residues" evidence="1">
    <location>
        <begin position="360"/>
        <end position="375"/>
    </location>
</feature>
<organism evidence="3 4">
    <name type="scientific">Cerrena zonata</name>
    <dbReference type="NCBI Taxonomy" id="2478898"/>
    <lineage>
        <taxon>Eukaryota</taxon>
        <taxon>Fungi</taxon>
        <taxon>Dikarya</taxon>
        <taxon>Basidiomycota</taxon>
        <taxon>Agaricomycotina</taxon>
        <taxon>Agaricomycetes</taxon>
        <taxon>Polyporales</taxon>
        <taxon>Cerrenaceae</taxon>
        <taxon>Cerrena</taxon>
    </lineage>
</organism>
<keyword evidence="4" id="KW-1185">Reference proteome</keyword>
<feature type="compositionally biased region" description="Low complexity" evidence="1">
    <location>
        <begin position="388"/>
        <end position="405"/>
    </location>
</feature>
<protein>
    <recommendedName>
        <fullName evidence="2">EF-hand domain-containing protein</fullName>
    </recommendedName>
</protein>
<evidence type="ECO:0000313" key="4">
    <source>
        <dbReference type="Proteomes" id="UP001385951"/>
    </source>
</evidence>
<dbReference type="InterPro" id="IPR002048">
    <property type="entry name" value="EF_hand_dom"/>
</dbReference>
<dbReference type="InterPro" id="IPR011992">
    <property type="entry name" value="EF-hand-dom_pair"/>
</dbReference>
<evidence type="ECO:0000256" key="1">
    <source>
        <dbReference type="SAM" id="MobiDB-lite"/>
    </source>
</evidence>
<dbReference type="SUPFAM" id="SSF47473">
    <property type="entry name" value="EF-hand"/>
    <property type="match status" value="1"/>
</dbReference>
<feature type="compositionally biased region" description="Low complexity" evidence="1">
    <location>
        <begin position="330"/>
        <end position="346"/>
    </location>
</feature>
<proteinExistence type="predicted"/>
<feature type="compositionally biased region" description="Polar residues" evidence="1">
    <location>
        <begin position="36"/>
        <end position="47"/>
    </location>
</feature>